<feature type="region of interest" description="Disordered" evidence="1">
    <location>
        <begin position="39"/>
        <end position="58"/>
    </location>
</feature>
<reference evidence="3" key="1">
    <citation type="submission" date="2016-10" db="EMBL/GenBank/DDBJ databases">
        <authorList>
            <person name="Varghese N."/>
            <person name="Submissions S."/>
        </authorList>
    </citation>
    <scope>NUCLEOTIDE SEQUENCE [LARGE SCALE GENOMIC DNA]</scope>
    <source>
        <strain evidence="3">CGMCC 1.7736</strain>
    </source>
</reference>
<dbReference type="RefSeq" id="WP_177232550.1">
    <property type="nucleotide sequence ID" value="NZ_FOYT01000001.1"/>
</dbReference>
<evidence type="ECO:0000313" key="2">
    <source>
        <dbReference type="EMBL" id="SFR43901.1"/>
    </source>
</evidence>
<dbReference type="Proteomes" id="UP000198531">
    <property type="component" value="Unassembled WGS sequence"/>
</dbReference>
<dbReference type="OrthoDB" id="338670at2157"/>
<evidence type="ECO:0000313" key="3">
    <source>
        <dbReference type="Proteomes" id="UP000198531"/>
    </source>
</evidence>
<dbReference type="STRING" id="553469.SAMN04487947_1452"/>
<accession>A0A1I6GP58</accession>
<evidence type="ECO:0000256" key="1">
    <source>
        <dbReference type="SAM" id="MobiDB-lite"/>
    </source>
</evidence>
<dbReference type="EMBL" id="FOYT01000001">
    <property type="protein sequence ID" value="SFR43901.1"/>
    <property type="molecule type" value="Genomic_DNA"/>
</dbReference>
<feature type="compositionally biased region" description="Polar residues" evidence="1">
    <location>
        <begin position="49"/>
        <end position="58"/>
    </location>
</feature>
<evidence type="ECO:0008006" key="4">
    <source>
        <dbReference type="Google" id="ProtNLM"/>
    </source>
</evidence>
<sequence length="58" mass="6172">MTFEWTSYFECVACGELERADALSYDSLGYPECPGCGARTGPLAGADSSARTTTRALD</sequence>
<name>A0A1I6GP58_9EURY</name>
<gene>
    <name evidence="2" type="ORF">SAMN04487947_1452</name>
</gene>
<keyword evidence="3" id="KW-1185">Reference proteome</keyword>
<proteinExistence type="predicted"/>
<protein>
    <recommendedName>
        <fullName evidence="4">Small CPxCG-related zinc finger protein</fullName>
    </recommendedName>
</protein>
<organism evidence="2 3">
    <name type="scientific">Halogeometricum rufum</name>
    <dbReference type="NCBI Taxonomy" id="553469"/>
    <lineage>
        <taxon>Archaea</taxon>
        <taxon>Methanobacteriati</taxon>
        <taxon>Methanobacteriota</taxon>
        <taxon>Stenosarchaea group</taxon>
        <taxon>Halobacteria</taxon>
        <taxon>Halobacteriales</taxon>
        <taxon>Haloferacaceae</taxon>
        <taxon>Halogeometricum</taxon>
    </lineage>
</organism>
<dbReference type="AlphaFoldDB" id="A0A1I6GP58"/>